<dbReference type="RefSeq" id="WP_171405190.1">
    <property type="nucleotide sequence ID" value="NZ_JBHRSF010000062.1"/>
</dbReference>
<evidence type="ECO:0008006" key="3">
    <source>
        <dbReference type="Google" id="ProtNLM"/>
    </source>
</evidence>
<organism evidence="1 2">
    <name type="scientific">Acinetobacter sichuanensis</name>
    <dbReference type="NCBI Taxonomy" id="2136183"/>
    <lineage>
        <taxon>Bacteria</taxon>
        <taxon>Pseudomonadati</taxon>
        <taxon>Pseudomonadota</taxon>
        <taxon>Gammaproteobacteria</taxon>
        <taxon>Moraxellales</taxon>
        <taxon>Moraxellaceae</taxon>
        <taxon>Acinetobacter</taxon>
    </lineage>
</organism>
<name>A0ABV7BFD9_9GAMM</name>
<dbReference type="Proteomes" id="UP001595455">
    <property type="component" value="Unassembled WGS sequence"/>
</dbReference>
<evidence type="ECO:0000313" key="2">
    <source>
        <dbReference type="Proteomes" id="UP001595455"/>
    </source>
</evidence>
<reference evidence="2" key="1">
    <citation type="journal article" date="2019" name="Int. J. Syst. Evol. Microbiol.">
        <title>The Global Catalogue of Microorganisms (GCM) 10K type strain sequencing project: providing services to taxonomists for standard genome sequencing and annotation.</title>
        <authorList>
            <consortium name="The Broad Institute Genomics Platform"/>
            <consortium name="The Broad Institute Genome Sequencing Center for Infectious Disease"/>
            <person name="Wu L."/>
            <person name="Ma J."/>
        </authorList>
    </citation>
    <scope>NUCLEOTIDE SEQUENCE [LARGE SCALE GENOMIC DNA]</scope>
    <source>
        <strain evidence="2">KCTC 62575</strain>
    </source>
</reference>
<keyword evidence="2" id="KW-1185">Reference proteome</keyword>
<evidence type="ECO:0000313" key="1">
    <source>
        <dbReference type="EMBL" id="MFC2996292.1"/>
    </source>
</evidence>
<gene>
    <name evidence="1" type="ORF">ACFODO_13635</name>
</gene>
<protein>
    <recommendedName>
        <fullName evidence="3">Type II toxin-antitoxin system PemK/MazF family toxin</fullName>
    </recommendedName>
</protein>
<accession>A0ABV7BFD9</accession>
<sequence>MSDQTGAIVWTANYKAWVSEDKKNIVFPEAQGESYARVVNLKTTPSETLGTVKSSRIISVFKDSIMMRRRDCITTVIGITHRM</sequence>
<comment type="caution">
    <text evidence="1">The sequence shown here is derived from an EMBL/GenBank/DDBJ whole genome shotgun (WGS) entry which is preliminary data.</text>
</comment>
<dbReference type="EMBL" id="JBHRSF010000062">
    <property type="protein sequence ID" value="MFC2996292.1"/>
    <property type="molecule type" value="Genomic_DNA"/>
</dbReference>
<proteinExistence type="predicted"/>